<accession>A0A556MS73</accession>
<dbReference type="InterPro" id="IPR011047">
    <property type="entry name" value="Quinoprotein_ADH-like_sf"/>
</dbReference>
<feature type="signal peptide" evidence="1">
    <location>
        <begin position="1"/>
        <end position="22"/>
    </location>
</feature>
<proteinExistence type="predicted"/>
<gene>
    <name evidence="2" type="ORF">FO440_00805</name>
</gene>
<name>A0A556MS73_9SPHI</name>
<dbReference type="Gene3D" id="2.130.10.10">
    <property type="entry name" value="YVTN repeat-like/Quinoprotein amine dehydrogenase"/>
    <property type="match status" value="1"/>
</dbReference>
<dbReference type="InterPro" id="IPR015943">
    <property type="entry name" value="WD40/YVTN_repeat-like_dom_sf"/>
</dbReference>
<dbReference type="AlphaFoldDB" id="A0A556MS73"/>
<dbReference type="Proteomes" id="UP000318733">
    <property type="component" value="Unassembled WGS sequence"/>
</dbReference>
<dbReference type="SUPFAM" id="SSF50998">
    <property type="entry name" value="Quinoprotein alcohol dehydrogenase-like"/>
    <property type="match status" value="1"/>
</dbReference>
<feature type="chain" id="PRO_5021755834" description="PQQ-binding-like beta-propeller repeat protein" evidence="1">
    <location>
        <begin position="23"/>
        <end position="339"/>
    </location>
</feature>
<keyword evidence="3" id="KW-1185">Reference proteome</keyword>
<evidence type="ECO:0000313" key="3">
    <source>
        <dbReference type="Proteomes" id="UP000318733"/>
    </source>
</evidence>
<keyword evidence="1" id="KW-0732">Signal</keyword>
<protein>
    <recommendedName>
        <fullName evidence="4">PQQ-binding-like beta-propeller repeat protein</fullName>
    </recommendedName>
</protein>
<evidence type="ECO:0000313" key="2">
    <source>
        <dbReference type="EMBL" id="TSJ42763.1"/>
    </source>
</evidence>
<evidence type="ECO:0008006" key="4">
    <source>
        <dbReference type="Google" id="ProtNLM"/>
    </source>
</evidence>
<sequence>MSFSNRVILLLLLTGSINHAKAQQTTVPVKQTAPAVLPGKGPAEFDFFYAGEAKDRKMYIVRNGKITWSYIDTTGRGEISDAVLMKNGNILFAHQFGVTLIDKNKNVLWNYDAPKNHETHTAQPIGNDHVVFIQNGDTAKLFVMNIKTNKLERQFILPTKGTGTHGQFRHARLTKDGNILVAHMDLGKICEYDINGKQLLSIDMPGVWSVEPLKNDNILACGHEGHRTSYAREVNRKGEIVWEYMMSDIPDYSFPEPQIATRLANGNTLINNWFNSWEGPGKIDPQNQPVQAIEVTPDKKVVWALRSWTAPLNLGPSTTIQLLNDANAITEHVHFGDIR</sequence>
<reference evidence="2 3" key="1">
    <citation type="submission" date="2019-07" db="EMBL/GenBank/DDBJ databases">
        <authorList>
            <person name="Huq M.A."/>
        </authorList>
    </citation>
    <scope>NUCLEOTIDE SEQUENCE [LARGE SCALE GENOMIC DNA]</scope>
    <source>
        <strain evidence="2 3">MAH-19</strain>
    </source>
</reference>
<comment type="caution">
    <text evidence="2">The sequence shown here is derived from an EMBL/GenBank/DDBJ whole genome shotgun (WGS) entry which is preliminary data.</text>
</comment>
<dbReference type="EMBL" id="VLPK01000001">
    <property type="protein sequence ID" value="TSJ42763.1"/>
    <property type="molecule type" value="Genomic_DNA"/>
</dbReference>
<organism evidence="2 3">
    <name type="scientific">Mucilaginibacter corticis</name>
    <dbReference type="NCBI Taxonomy" id="2597670"/>
    <lineage>
        <taxon>Bacteria</taxon>
        <taxon>Pseudomonadati</taxon>
        <taxon>Bacteroidota</taxon>
        <taxon>Sphingobacteriia</taxon>
        <taxon>Sphingobacteriales</taxon>
        <taxon>Sphingobacteriaceae</taxon>
        <taxon>Mucilaginibacter</taxon>
    </lineage>
</organism>
<evidence type="ECO:0000256" key="1">
    <source>
        <dbReference type="SAM" id="SignalP"/>
    </source>
</evidence>
<dbReference type="RefSeq" id="WP_186292537.1">
    <property type="nucleotide sequence ID" value="NZ_VLPK01000001.1"/>
</dbReference>